<dbReference type="SUPFAM" id="SSF82714">
    <property type="entry name" value="Multidrug efflux transporter AcrB TolC docking domain, DN and DC subdomains"/>
    <property type="match status" value="2"/>
</dbReference>
<evidence type="ECO:0000313" key="2">
    <source>
        <dbReference type="EMBL" id="KHE42489.1"/>
    </source>
</evidence>
<protein>
    <submittedName>
        <fullName evidence="2">Multidrug transporter AcrB</fullName>
    </submittedName>
</protein>
<dbReference type="EMBL" id="JRGF01000004">
    <property type="protein sequence ID" value="KHE42489.1"/>
    <property type="molecule type" value="Genomic_DNA"/>
</dbReference>
<sequence length="1048" mass="115022">MKIYESAVRKPISTVLIFLMVMILGIFSLSNLAIDMYPEMDMPTISVITTYEGANAADIETNVTRVLEDNLNTVDNLKDITSKSSDNFSLISLEFEWGTDLDVAANDIRDAIDRVSTFLPDEVDNPTLYKFSSSMIPVMVLSVTADKSYNGLYKLLDDQLVNRLNRVNGVGSVSMMGAPEREIQVYVDPRKMEAYNLTVEQLGQVIAAENVNVPAGTIDIGNNTINVKTDGEFNSSDDLYGILVTSYGGRDIFLRDVAQIRDTIEEETLDERINGRKGVRVVVQKQAGANTVSIVDQIMETLPSIQKNLPNDIEISVLMDGSENIRDSISSLTETIMFAFIFVILVVLVFLGRWRATLIICVTIPISLLAGFIYLYLTGGTINIISLSSLSIAIGMVVDDAIVVLENITTHMEKGSSAKEAAIYGTNEVWLSVIVTTLTVVAVFLPLTLVSGMSGIMFRELGWMVSIIVTISTLTAISLTPMLSAKLLKGNYMHTYKGLGVIFKPIDRFLDNLDNWYASIITWAVRHRAVVMCSVFVIFLVGLFVATKVPSDFMPVSDNGSISMKVELEQNTGLEYTKKIARQIDTMIFEMYPYVERVSASAGSASETTAFSAMNTSGSYIINYTLKFPKAHEREKSIFLISDELRAELAKIPELKRFTVTPGGGSGGGGGIGNAANVEVKVFGYDFDETNAIAADLKSKMEKLDGARDVIISREDMRPEYNVKLDRNMLAYYGLNTATVSTAIRNRINGYTASKYREDGDEYDIIVRYAKPYRLSVQDIEDIILYNSSGKAIRVGDVGTVVEEFAPPTIEREDRQRVVKVTMMLGDGVALGSVVDEVNGVLADYVLPDDVFIEVGGTLEDQQESFGDLIVLFVLIVILVYVVMATQFESFVNPFIIMITILLAVPGVFFALYLTGTSLSLMALLGAIMLVGIVVKSGIVMVDYTNLLRERGYGINQAVIAAGKSRLRPVLMTSLTTILGMFPMALSLGEGSELWQPMGVAVIGGLTFSTILTLVAVPVMYSLFGGAGVKRRRRMMREAYINGTTPEA</sequence>
<keyword evidence="1" id="KW-1133">Transmembrane helix</keyword>
<reference evidence="2 3" key="1">
    <citation type="submission" date="2014-09" db="EMBL/GenBank/DDBJ databases">
        <title>Alistipes sp. 627, sp. nov., a novel member of the family Rikenellaceae isolated from human faeces.</title>
        <authorList>
            <person name="Shkoporov A.N."/>
            <person name="Chaplin A.V."/>
            <person name="Motuzova O.V."/>
            <person name="Kafarskaia L.I."/>
            <person name="Khokhlova E.V."/>
            <person name="Efimov B.A."/>
        </authorList>
    </citation>
    <scope>NUCLEOTIDE SEQUENCE [LARGE SCALE GENOMIC DNA]</scope>
    <source>
        <strain evidence="2 3">627</strain>
    </source>
</reference>
<gene>
    <name evidence="2" type="ORF">LG35_04500</name>
</gene>
<dbReference type="SUPFAM" id="SSF82866">
    <property type="entry name" value="Multidrug efflux transporter AcrB transmembrane domain"/>
    <property type="match status" value="2"/>
</dbReference>
<feature type="transmembrane region" description="Helical" evidence="1">
    <location>
        <begin position="869"/>
        <end position="888"/>
    </location>
</feature>
<feature type="transmembrane region" description="Helical" evidence="1">
    <location>
        <begin position="332"/>
        <end position="351"/>
    </location>
</feature>
<dbReference type="PANTHER" id="PTHR32063">
    <property type="match status" value="1"/>
</dbReference>
<dbReference type="Gene3D" id="1.20.1640.10">
    <property type="entry name" value="Multidrug efflux transporter AcrB transmembrane domain"/>
    <property type="match status" value="2"/>
</dbReference>
<feature type="transmembrane region" description="Helical" evidence="1">
    <location>
        <begin position="429"/>
        <end position="449"/>
    </location>
</feature>
<dbReference type="RefSeq" id="WP_035472590.1">
    <property type="nucleotide sequence ID" value="NZ_JRGF01000004.1"/>
</dbReference>
<keyword evidence="1" id="KW-0472">Membrane</keyword>
<proteinExistence type="predicted"/>
<dbReference type="Gene3D" id="3.30.70.1320">
    <property type="entry name" value="Multidrug efflux transporter AcrB pore domain like"/>
    <property type="match status" value="1"/>
</dbReference>
<feature type="transmembrane region" description="Helical" evidence="1">
    <location>
        <begin position="895"/>
        <end position="915"/>
    </location>
</feature>
<feature type="transmembrane region" description="Helical" evidence="1">
    <location>
        <begin position="529"/>
        <end position="547"/>
    </location>
</feature>
<comment type="caution">
    <text evidence="2">The sequence shown here is derived from an EMBL/GenBank/DDBJ whole genome shotgun (WGS) entry which is preliminary data.</text>
</comment>
<dbReference type="SUPFAM" id="SSF82693">
    <property type="entry name" value="Multidrug efflux transporter AcrB pore domain, PN1, PN2, PC1 and PC2 subdomains"/>
    <property type="match status" value="3"/>
</dbReference>
<dbReference type="Pfam" id="PF00873">
    <property type="entry name" value="ACR_tran"/>
    <property type="match status" value="1"/>
</dbReference>
<feature type="transmembrane region" description="Helical" evidence="1">
    <location>
        <begin position="1000"/>
        <end position="1027"/>
    </location>
</feature>
<dbReference type="PRINTS" id="PR00702">
    <property type="entry name" value="ACRIFLAVINRP"/>
</dbReference>
<dbReference type="Gene3D" id="3.30.2090.10">
    <property type="entry name" value="Multidrug efflux transporter AcrB TolC docking domain, DN and DC subdomains"/>
    <property type="match status" value="2"/>
</dbReference>
<keyword evidence="3" id="KW-1185">Reference proteome</keyword>
<evidence type="ECO:0000313" key="3">
    <source>
        <dbReference type="Proteomes" id="UP000030889"/>
    </source>
</evidence>
<dbReference type="InterPro" id="IPR027463">
    <property type="entry name" value="AcrB_DN_DC_subdom"/>
</dbReference>
<keyword evidence="1" id="KW-0812">Transmembrane</keyword>
<dbReference type="PANTHER" id="PTHR32063:SF0">
    <property type="entry name" value="SWARMING MOTILITY PROTEIN SWRC"/>
    <property type="match status" value="1"/>
</dbReference>
<dbReference type="Gene3D" id="3.30.70.1430">
    <property type="entry name" value="Multidrug efflux transporter AcrB pore domain"/>
    <property type="match status" value="2"/>
</dbReference>
<feature type="transmembrane region" description="Helical" evidence="1">
    <location>
        <begin position="970"/>
        <end position="988"/>
    </location>
</feature>
<feature type="transmembrane region" description="Helical" evidence="1">
    <location>
        <begin position="12"/>
        <end position="34"/>
    </location>
</feature>
<evidence type="ECO:0000256" key="1">
    <source>
        <dbReference type="SAM" id="Phobius"/>
    </source>
</evidence>
<feature type="transmembrane region" description="Helical" evidence="1">
    <location>
        <begin position="358"/>
        <end position="377"/>
    </location>
</feature>
<organism evidence="2 3">
    <name type="scientific">Alistipes inops</name>
    <dbReference type="NCBI Taxonomy" id="1501391"/>
    <lineage>
        <taxon>Bacteria</taxon>
        <taxon>Pseudomonadati</taxon>
        <taxon>Bacteroidota</taxon>
        <taxon>Bacteroidia</taxon>
        <taxon>Bacteroidales</taxon>
        <taxon>Rikenellaceae</taxon>
        <taxon>Alistipes</taxon>
    </lineage>
</organism>
<feature type="transmembrane region" description="Helical" evidence="1">
    <location>
        <begin position="383"/>
        <end position="408"/>
    </location>
</feature>
<dbReference type="InterPro" id="IPR001036">
    <property type="entry name" value="Acrflvin-R"/>
</dbReference>
<accession>A0ABR4YJQ8</accession>
<dbReference type="Proteomes" id="UP000030889">
    <property type="component" value="Unassembled WGS sequence"/>
</dbReference>
<name>A0ABR4YJQ8_9BACT</name>
<feature type="transmembrane region" description="Helical" evidence="1">
    <location>
        <begin position="461"/>
        <end position="483"/>
    </location>
</feature>
<dbReference type="Gene3D" id="3.30.70.1440">
    <property type="entry name" value="Multidrug efflux transporter AcrB pore domain"/>
    <property type="match status" value="1"/>
</dbReference>
<feature type="transmembrane region" description="Helical" evidence="1">
    <location>
        <begin position="921"/>
        <end position="942"/>
    </location>
</feature>